<organism evidence="2 3">
    <name type="scientific">Barnesiella viscericola</name>
    <dbReference type="NCBI Taxonomy" id="397865"/>
    <lineage>
        <taxon>Bacteria</taxon>
        <taxon>Pseudomonadati</taxon>
        <taxon>Bacteroidota</taxon>
        <taxon>Bacteroidia</taxon>
        <taxon>Bacteroidales</taxon>
        <taxon>Barnesiellaceae</taxon>
        <taxon>Barnesiella</taxon>
    </lineage>
</organism>
<dbReference type="SUPFAM" id="SSF48452">
    <property type="entry name" value="TPR-like"/>
    <property type="match status" value="1"/>
</dbReference>
<reference evidence="2" key="2">
    <citation type="submission" date="2021-09" db="EMBL/GenBank/DDBJ databases">
        <authorList>
            <person name="Gilroy R."/>
        </authorList>
    </citation>
    <scope>NUCLEOTIDE SEQUENCE</scope>
    <source>
        <strain evidence="2">CHK121-7720</strain>
    </source>
</reference>
<dbReference type="Proteomes" id="UP000757103">
    <property type="component" value="Unassembled WGS sequence"/>
</dbReference>
<evidence type="ECO:0000259" key="1">
    <source>
        <dbReference type="Pfam" id="PF14322"/>
    </source>
</evidence>
<dbReference type="RefSeq" id="WP_273306673.1">
    <property type="nucleotide sequence ID" value="NZ_DYUD01000025.1"/>
</dbReference>
<accession>A0A921SVS3</accession>
<gene>
    <name evidence="2" type="ORF">K8U91_09085</name>
</gene>
<proteinExistence type="predicted"/>
<dbReference type="Gene3D" id="1.25.40.390">
    <property type="match status" value="1"/>
</dbReference>
<evidence type="ECO:0000313" key="2">
    <source>
        <dbReference type="EMBL" id="HJG89602.1"/>
    </source>
</evidence>
<dbReference type="AlphaFoldDB" id="A0A921SVS3"/>
<feature type="domain" description="SusD-like N-terminal" evidence="1">
    <location>
        <begin position="21"/>
        <end position="243"/>
    </location>
</feature>
<dbReference type="Pfam" id="PF14322">
    <property type="entry name" value="SusD-like_3"/>
    <property type="match status" value="1"/>
</dbReference>
<reference evidence="2" key="1">
    <citation type="journal article" date="2021" name="PeerJ">
        <title>Extensive microbial diversity within the chicken gut microbiome revealed by metagenomics and culture.</title>
        <authorList>
            <person name="Gilroy R."/>
            <person name="Ravi A."/>
            <person name="Getino M."/>
            <person name="Pursley I."/>
            <person name="Horton D.L."/>
            <person name="Alikhan N.F."/>
            <person name="Baker D."/>
            <person name="Gharbi K."/>
            <person name="Hall N."/>
            <person name="Watson M."/>
            <person name="Adriaenssens E.M."/>
            <person name="Foster-Nyarko E."/>
            <person name="Jarju S."/>
            <person name="Secka A."/>
            <person name="Antonio M."/>
            <person name="Oren A."/>
            <person name="Chaudhuri R.R."/>
            <person name="La Ragione R."/>
            <person name="Hildebrand F."/>
            <person name="Pallen M.J."/>
        </authorList>
    </citation>
    <scope>NUCLEOTIDE SEQUENCE</scope>
    <source>
        <strain evidence="2">CHK121-7720</strain>
    </source>
</reference>
<comment type="caution">
    <text evidence="2">The sequence shown here is derived from an EMBL/GenBank/DDBJ whole genome shotgun (WGS) entry which is preliminary data.</text>
</comment>
<dbReference type="PROSITE" id="PS51257">
    <property type="entry name" value="PROKAR_LIPOPROTEIN"/>
    <property type="match status" value="1"/>
</dbReference>
<evidence type="ECO:0000313" key="3">
    <source>
        <dbReference type="Proteomes" id="UP000757103"/>
    </source>
</evidence>
<name>A0A921SVS3_9BACT</name>
<dbReference type="GO" id="GO:0009279">
    <property type="term" value="C:cell outer membrane"/>
    <property type="evidence" value="ECO:0007669"/>
    <property type="project" value="UniProtKB-SubCell"/>
</dbReference>
<dbReference type="InterPro" id="IPR011990">
    <property type="entry name" value="TPR-like_helical_dom_sf"/>
</dbReference>
<sequence length="572" mass="65043">MKLKYIFYTAIGILSLSSCNDFLDKVPDNRVDPSTPDQLLLMLVDGYPAGNYARLCELSSDNIIDNNSPDENGVRYNLQAFELMDDEIYAWEDAKASVDVDSPSAVWETCYHSIAVANQVLEKIEQFKSEGRTFSGTDLEKLNAAYGEALLVRAYNHFILVNVFAQQYRGKELSASIVGIPYVTKSETEVLVHYSRNSVAEVYEKIEADLQEGLKYINDSYYETPKYHFNKKAANAFAARFYLFTRQYDLVEKYATEVLGQEALVSQTRANTYWGVSFSNADANKYAYVSAQSPSNLLLLPTNSTFWRSIGTGNRYGVNRDAAKETLYGWGPTWDDTGYILHPCYIGKLYINGKQDYGVYFLKLGELFEYTDKVAGIGYTHIVKTEFTYEETLLARAEARIYLGNIDGAVADLKVWDDSRKVLPANYPFKDLTKELIQSYYDDSKTYEATEYDPRPGVFDKLNIDEICPSQYTLTDDKKPFIYCLLHFRRIETIFDGLRWFDVKRYGIEVTHKIGRNRVETLTPLDPRRALQLPAEVISAGIESNVRVNVNSNSGSGKMIPYAGSYKVSNKQ</sequence>
<dbReference type="InterPro" id="IPR033985">
    <property type="entry name" value="SusD-like_N"/>
</dbReference>
<protein>
    <submittedName>
        <fullName evidence="2">RagB/SusD family nutrient uptake outer membrane protein</fullName>
    </submittedName>
</protein>
<dbReference type="EMBL" id="DYUD01000025">
    <property type="protein sequence ID" value="HJG89602.1"/>
    <property type="molecule type" value="Genomic_DNA"/>
</dbReference>